<dbReference type="Proteomes" id="UP001211894">
    <property type="component" value="Unassembled WGS sequence"/>
</dbReference>
<evidence type="ECO:0000313" key="2">
    <source>
        <dbReference type="EMBL" id="MDA7025765.1"/>
    </source>
</evidence>
<dbReference type="InterPro" id="IPR000073">
    <property type="entry name" value="AB_hydrolase_1"/>
</dbReference>
<dbReference type="SUPFAM" id="SSF53474">
    <property type="entry name" value="alpha/beta-Hydrolases"/>
    <property type="match status" value="1"/>
</dbReference>
<dbReference type="PANTHER" id="PTHR43433:SF5">
    <property type="entry name" value="AB HYDROLASE-1 DOMAIN-CONTAINING PROTEIN"/>
    <property type="match status" value="1"/>
</dbReference>
<dbReference type="Pfam" id="PF00561">
    <property type="entry name" value="Abhydrolase_1"/>
    <property type="match status" value="1"/>
</dbReference>
<keyword evidence="3" id="KW-1185">Reference proteome</keyword>
<name>A0ABT4X0T0_9BACI</name>
<reference evidence="2 3" key="1">
    <citation type="submission" date="2023-01" db="EMBL/GenBank/DDBJ databases">
        <title>Bacillus changyiensis sp. nov., isolated from a coastal deposit.</title>
        <authorList>
            <person name="Xiao G."/>
            <person name="Lai Q."/>
            <person name="Hu Z."/>
            <person name="Shao Z."/>
        </authorList>
    </citation>
    <scope>NUCLEOTIDE SEQUENCE [LARGE SCALE GENOMIC DNA]</scope>
    <source>
        <strain evidence="2 3">CLL-7-23</strain>
    </source>
</reference>
<sequence>MMITDRKVDVFQFNGLTIEYSLLGDGEPILVMHGGHSNCYEEFGYQALYEKGLLLITPSRAGYGRTSKEIGDTLESACDYYLALLDHLEIDKVHVLAMSAGGPSALYFTSVYPDRVKSLILQSAVTKKWLTKKDIEYKIGKSLFHPFAEKVVWKLISSLNNRYPKWMFKKMIPSFSSLPPEQVMFKLTNEDIEELRKMNNRQRSGYGFLIDLKSIDELSVYHLQSISCPVLIMHCPHDRVVPLDHADHANQYLPNSKIYQVDAWGHLIWLGTGANSVADKVISFVHSLK</sequence>
<proteinExistence type="predicted"/>
<dbReference type="GO" id="GO:0016787">
    <property type="term" value="F:hydrolase activity"/>
    <property type="evidence" value="ECO:0007669"/>
    <property type="project" value="UniProtKB-KW"/>
</dbReference>
<feature type="domain" description="AB hydrolase-1" evidence="1">
    <location>
        <begin position="28"/>
        <end position="268"/>
    </location>
</feature>
<dbReference type="InterPro" id="IPR050471">
    <property type="entry name" value="AB_hydrolase"/>
</dbReference>
<dbReference type="InterPro" id="IPR029058">
    <property type="entry name" value="AB_hydrolase_fold"/>
</dbReference>
<protein>
    <submittedName>
        <fullName evidence="2">Alpha/beta hydrolase</fullName>
    </submittedName>
</protein>
<keyword evidence="2" id="KW-0378">Hydrolase</keyword>
<dbReference type="PANTHER" id="PTHR43433">
    <property type="entry name" value="HYDROLASE, ALPHA/BETA FOLD FAMILY PROTEIN"/>
    <property type="match status" value="1"/>
</dbReference>
<accession>A0ABT4X0T0</accession>
<organism evidence="2 3">
    <name type="scientific">Bacillus changyiensis</name>
    <dbReference type="NCBI Taxonomy" id="3004103"/>
    <lineage>
        <taxon>Bacteria</taxon>
        <taxon>Bacillati</taxon>
        <taxon>Bacillota</taxon>
        <taxon>Bacilli</taxon>
        <taxon>Bacillales</taxon>
        <taxon>Bacillaceae</taxon>
        <taxon>Bacillus</taxon>
    </lineage>
</organism>
<comment type="caution">
    <text evidence="2">The sequence shown here is derived from an EMBL/GenBank/DDBJ whole genome shotgun (WGS) entry which is preliminary data.</text>
</comment>
<evidence type="ECO:0000259" key="1">
    <source>
        <dbReference type="Pfam" id="PF00561"/>
    </source>
</evidence>
<dbReference type="Gene3D" id="3.40.50.1820">
    <property type="entry name" value="alpha/beta hydrolase"/>
    <property type="match status" value="1"/>
</dbReference>
<evidence type="ECO:0000313" key="3">
    <source>
        <dbReference type="Proteomes" id="UP001211894"/>
    </source>
</evidence>
<gene>
    <name evidence="2" type="ORF">PJ311_03960</name>
</gene>
<dbReference type="EMBL" id="JAQKAB010000002">
    <property type="protein sequence ID" value="MDA7025765.1"/>
    <property type="molecule type" value="Genomic_DNA"/>
</dbReference>
<dbReference type="RefSeq" id="WP_271339615.1">
    <property type="nucleotide sequence ID" value="NZ_JAQKAB010000002.1"/>
</dbReference>